<dbReference type="InterPro" id="IPR049012">
    <property type="entry name" value="Mutator_transp_dom"/>
</dbReference>
<dbReference type="Proteomes" id="UP000887013">
    <property type="component" value="Unassembled WGS sequence"/>
</dbReference>
<protein>
    <recommendedName>
        <fullName evidence="1">Mutator-like transposase domain-containing protein</fullName>
    </recommendedName>
</protein>
<feature type="domain" description="Mutator-like transposase" evidence="1">
    <location>
        <begin position="93"/>
        <end position="225"/>
    </location>
</feature>
<evidence type="ECO:0000313" key="3">
    <source>
        <dbReference type="Proteomes" id="UP000887013"/>
    </source>
</evidence>
<proteinExistence type="predicted"/>
<gene>
    <name evidence="2" type="primary">ALC60_00376</name>
    <name evidence="2" type="ORF">NPIL_313021</name>
</gene>
<organism evidence="2 3">
    <name type="scientific">Nephila pilipes</name>
    <name type="common">Giant wood spider</name>
    <name type="synonym">Nephila maculata</name>
    <dbReference type="NCBI Taxonomy" id="299642"/>
    <lineage>
        <taxon>Eukaryota</taxon>
        <taxon>Metazoa</taxon>
        <taxon>Ecdysozoa</taxon>
        <taxon>Arthropoda</taxon>
        <taxon>Chelicerata</taxon>
        <taxon>Arachnida</taxon>
        <taxon>Araneae</taxon>
        <taxon>Araneomorphae</taxon>
        <taxon>Entelegynae</taxon>
        <taxon>Araneoidea</taxon>
        <taxon>Nephilidae</taxon>
        <taxon>Nephila</taxon>
    </lineage>
</organism>
<evidence type="ECO:0000313" key="2">
    <source>
        <dbReference type="EMBL" id="GFU46711.1"/>
    </source>
</evidence>
<accession>A0A8X6QVQ2</accession>
<name>A0A8X6QVQ2_NEPPI</name>
<dbReference type="OrthoDB" id="10037961at2759"/>
<evidence type="ECO:0000259" key="1">
    <source>
        <dbReference type="Pfam" id="PF20700"/>
    </source>
</evidence>
<dbReference type="AlphaFoldDB" id="A0A8X6QVQ2"/>
<dbReference type="EMBL" id="BMAW01086271">
    <property type="protein sequence ID" value="GFU46711.1"/>
    <property type="molecule type" value="Genomic_DNA"/>
</dbReference>
<sequence length="333" mass="37526">MSSKSAHRSTDYRHKKRRFYGNQHSKAEALEPVAANVTSASSKKLCLGSSHYENYSTDTKGYILINLDNFLGEISKLLICCYCGSKVVLKERVLCGLVSEFYSEFDSCRTQYTFKSSPVLESHNHDYEINTRIIYAMRTVGIDLSGLKNFCSVMDLPPPVSQKFYDRILNNIKLASSIVADTSKMQQRKKFQQPKQMKYVSVGLNVENPWSYISYRCGKTQNSNKSFNSTVWKYCPKTSGASKTVVDIAVNEATVLYNDGMSCRLNILKCLGCKLGLFSITYASQADNARIKGAEAKLKSSTLHARRVRRMKRKAMHEHFVAVEGTTYEAGGF</sequence>
<reference evidence="2" key="1">
    <citation type="submission" date="2020-08" db="EMBL/GenBank/DDBJ databases">
        <title>Multicomponent nature underlies the extraordinary mechanical properties of spider dragline silk.</title>
        <authorList>
            <person name="Kono N."/>
            <person name="Nakamura H."/>
            <person name="Mori M."/>
            <person name="Yoshida Y."/>
            <person name="Ohtoshi R."/>
            <person name="Malay A.D."/>
            <person name="Moran D.A.P."/>
            <person name="Tomita M."/>
            <person name="Numata K."/>
            <person name="Arakawa K."/>
        </authorList>
    </citation>
    <scope>NUCLEOTIDE SEQUENCE</scope>
</reference>
<comment type="caution">
    <text evidence="2">The sequence shown here is derived from an EMBL/GenBank/DDBJ whole genome shotgun (WGS) entry which is preliminary data.</text>
</comment>
<dbReference type="Pfam" id="PF20700">
    <property type="entry name" value="Mutator"/>
    <property type="match status" value="1"/>
</dbReference>
<keyword evidence="3" id="KW-1185">Reference proteome</keyword>